<dbReference type="EMBL" id="VWLX01000031">
    <property type="protein sequence ID" value="KAA3798026.1"/>
    <property type="molecule type" value="Genomic_DNA"/>
</dbReference>
<dbReference type="EMBL" id="JAQQPO010000031">
    <property type="protein sequence ID" value="MDC7960804.1"/>
    <property type="molecule type" value="Genomic_DNA"/>
</dbReference>
<dbReference type="Pfam" id="PF04371">
    <property type="entry name" value="PAD_porph"/>
    <property type="match status" value="1"/>
</dbReference>
<dbReference type="SUPFAM" id="SSF55909">
    <property type="entry name" value="Pentein"/>
    <property type="match status" value="1"/>
</dbReference>
<dbReference type="Proteomes" id="UP000424805">
    <property type="component" value="Unassembled WGS sequence"/>
</dbReference>
<dbReference type="Proteomes" id="UP000266492">
    <property type="component" value="Unassembled WGS sequence"/>
</dbReference>
<protein>
    <submittedName>
        <fullName evidence="2">Agmatine deiminase family protein</fullName>
    </submittedName>
</protein>
<dbReference type="Gene3D" id="3.75.10.10">
    <property type="entry name" value="L-arginine/glycine Amidinotransferase, Chain A"/>
    <property type="match status" value="1"/>
</dbReference>
<dbReference type="EMBL" id="VWFP01000007">
    <property type="protein sequence ID" value="KAA4628024.1"/>
    <property type="molecule type" value="Genomic_DNA"/>
</dbReference>
<reference evidence="4" key="3">
    <citation type="submission" date="2022-10" db="EMBL/GenBank/DDBJ databases">
        <title>Human gut microbiome strain richness.</title>
        <authorList>
            <person name="Chen-Liaw A."/>
        </authorList>
    </citation>
    <scope>NUCLEOTIDE SEQUENCE</scope>
    <source>
        <strain evidence="4">F7_m1001271B151109d0_201107</strain>
        <strain evidence="5">RTP21484st1_H8_RTP21484_190118</strain>
    </source>
</reference>
<dbReference type="EMBL" id="JAQNWR010000006">
    <property type="protein sequence ID" value="MDC2408468.1"/>
    <property type="molecule type" value="Genomic_DNA"/>
</dbReference>
<proteinExistence type="predicted"/>
<name>A0A395VS85_BACOV</name>
<keyword evidence="1" id="KW-0378">Hydrolase</keyword>
<dbReference type="GO" id="GO:0004668">
    <property type="term" value="F:protein-arginine deiminase activity"/>
    <property type="evidence" value="ECO:0007669"/>
    <property type="project" value="InterPro"/>
</dbReference>
<dbReference type="PANTHER" id="PTHR31377">
    <property type="entry name" value="AGMATINE DEIMINASE-RELATED"/>
    <property type="match status" value="1"/>
</dbReference>
<dbReference type="InterPro" id="IPR007466">
    <property type="entry name" value="Peptidyl-Arg-deiminase_porph"/>
</dbReference>
<evidence type="ECO:0000313" key="8">
    <source>
        <dbReference type="Proteomes" id="UP000424805"/>
    </source>
</evidence>
<evidence type="ECO:0000256" key="1">
    <source>
        <dbReference type="ARBA" id="ARBA00022801"/>
    </source>
</evidence>
<evidence type="ECO:0000313" key="4">
    <source>
        <dbReference type="EMBL" id="MDC2408468.1"/>
    </source>
</evidence>
<sequence length="423" mass="48009">MSVESILSITASLIAIGGLVYAGYQRCKKKSLSTLMTELVAKNTSVKGQQAILQKISRNLYLSGKGLSIGYIRNFSVSGRSKEVIFQDICLKNNIEPTVELCKRMLTYDVPSFRAKWNEQHIENINKPAQSMTQLLVEQPITNGKRQIVYLSALFQEKYPETYKRLTDILDKHNVGYALLKATRDIWCRDYMPVQTASGKLIQFKYDPSYLKNNEKYEASRSNVCEVCKANGIKPTFSDINLDGGNVLICGNRAIISDRVFSENPGRKEEDLKAELSRLLEAEIIIIPAQKDDFTGHADGMVRFVNCDTILGNDRAEEFKYWREKMDKVISTYHLQYIDVPFFYGYKDKAHPEHAIGIYVNYLEVENLIVVPVFGVPGNKDAEAVVKIKEIFPDKIVETIDYNEVALEGGLLNCTTWTLNSFQ</sequence>
<reference evidence="8 9" key="2">
    <citation type="journal article" date="2019" name="Nat. Med.">
        <title>A library of human gut bacterial isolates paired with longitudinal multiomics data enables mechanistic microbiome research.</title>
        <authorList>
            <person name="Poyet M."/>
            <person name="Groussin M."/>
            <person name="Gibbons S.M."/>
            <person name="Avila-Pacheco J."/>
            <person name="Jiang X."/>
            <person name="Kearney S.M."/>
            <person name="Perrotta A.R."/>
            <person name="Berdy B."/>
            <person name="Zhao S."/>
            <person name="Lieberman T.D."/>
            <person name="Swanson P.K."/>
            <person name="Smith M."/>
            <person name="Roesemann S."/>
            <person name="Alexander J.E."/>
            <person name="Rich S.A."/>
            <person name="Livny J."/>
            <person name="Vlamakis H."/>
            <person name="Clish C."/>
            <person name="Bullock K."/>
            <person name="Deik A."/>
            <person name="Scott J."/>
            <person name="Pierce K.A."/>
            <person name="Xavier R.J."/>
            <person name="Alm E.J."/>
        </authorList>
    </citation>
    <scope>NUCLEOTIDE SEQUENCE [LARGE SCALE GENOMIC DNA]</scope>
    <source>
        <strain evidence="3 8">BIOML-A15</strain>
        <strain evidence="2 9">BIOML-A183</strain>
    </source>
</reference>
<dbReference type="PANTHER" id="PTHR31377:SF0">
    <property type="entry name" value="AGMATINE DEIMINASE-RELATED"/>
    <property type="match status" value="1"/>
</dbReference>
<organism evidence="6 7">
    <name type="scientific">Bacteroides ovatus</name>
    <dbReference type="NCBI Taxonomy" id="28116"/>
    <lineage>
        <taxon>Bacteria</taxon>
        <taxon>Pseudomonadati</taxon>
        <taxon>Bacteroidota</taxon>
        <taxon>Bacteroidia</taxon>
        <taxon>Bacteroidales</taxon>
        <taxon>Bacteroidaceae</taxon>
        <taxon>Bacteroides</taxon>
    </lineage>
</organism>
<dbReference type="AlphaFoldDB" id="A0A395VS85"/>
<gene>
    <name evidence="6" type="ORF">DWX70_23720</name>
    <name evidence="3" type="ORF">F3B90_08890</name>
    <name evidence="2" type="ORF">F3F51_26765</name>
    <name evidence="4" type="ORF">PO240_11340</name>
    <name evidence="5" type="ORF">PQ628_21640</name>
</gene>
<evidence type="ECO:0000313" key="7">
    <source>
        <dbReference type="Proteomes" id="UP000266492"/>
    </source>
</evidence>
<evidence type="ECO:0000313" key="9">
    <source>
        <dbReference type="Proteomes" id="UP000460135"/>
    </source>
</evidence>
<reference evidence="6 7" key="1">
    <citation type="submission" date="2018-08" db="EMBL/GenBank/DDBJ databases">
        <title>A genome reference for cultivated species of the human gut microbiota.</title>
        <authorList>
            <person name="Zou Y."/>
            <person name="Xue W."/>
            <person name="Luo G."/>
        </authorList>
    </citation>
    <scope>NUCLEOTIDE SEQUENCE [LARGE SCALE GENOMIC DNA]</scope>
    <source>
        <strain evidence="6 7">AF20-9LB</strain>
    </source>
</reference>
<dbReference type="Proteomes" id="UP000460135">
    <property type="component" value="Unassembled WGS sequence"/>
</dbReference>
<dbReference type="GeneID" id="29455888"/>
<dbReference type="Proteomes" id="UP001214017">
    <property type="component" value="Unassembled WGS sequence"/>
</dbReference>
<dbReference type="Proteomes" id="UP001215078">
    <property type="component" value="Unassembled WGS sequence"/>
</dbReference>
<evidence type="ECO:0000313" key="6">
    <source>
        <dbReference type="EMBL" id="RGS79726.1"/>
    </source>
</evidence>
<dbReference type="RefSeq" id="WP_004301081.1">
    <property type="nucleotide sequence ID" value="NZ_BAABYJ010000001.1"/>
</dbReference>
<accession>A0A395VS85</accession>
<comment type="caution">
    <text evidence="6">The sequence shown here is derived from an EMBL/GenBank/DDBJ whole genome shotgun (WGS) entry which is preliminary data.</text>
</comment>
<dbReference type="KEGG" id="boa:Bovatus_01898"/>
<dbReference type="GO" id="GO:0009446">
    <property type="term" value="P:putrescine biosynthetic process"/>
    <property type="evidence" value="ECO:0007669"/>
    <property type="project" value="InterPro"/>
</dbReference>
<evidence type="ECO:0000313" key="2">
    <source>
        <dbReference type="EMBL" id="KAA3798026.1"/>
    </source>
</evidence>
<dbReference type="EMBL" id="QRVZ01000031">
    <property type="protein sequence ID" value="RGS79726.1"/>
    <property type="molecule type" value="Genomic_DNA"/>
</dbReference>
<evidence type="ECO:0000313" key="5">
    <source>
        <dbReference type="EMBL" id="MDC7960804.1"/>
    </source>
</evidence>
<evidence type="ECO:0000313" key="3">
    <source>
        <dbReference type="EMBL" id="KAA4628024.1"/>
    </source>
</evidence>